<dbReference type="PANTHER" id="PTHR43559:SF3">
    <property type="entry name" value="HYDROLASE YCAC-RELATED"/>
    <property type="match status" value="1"/>
</dbReference>
<reference evidence="2 3" key="1">
    <citation type="journal article" date="1994" name="Int. J. Syst. Bacteriol.">
        <title>Phylogenetic positions of novel aerobic, bacteriochlorophyll a-containing bacteria and description of Roseococcus thiosulfatophilus gen. nov., sp. nov., Erythromicrobium ramosum gen. nov., sp. nov., and Erythrobacter litoralis sp. nov.</title>
        <authorList>
            <person name="Yurkov V."/>
            <person name="Stackebrandt E."/>
            <person name="Holmes A."/>
            <person name="Fuerst J.A."/>
            <person name="Hugenholtz P."/>
            <person name="Golecki J."/>
            <person name="Gad'on N."/>
            <person name="Gorlenko V.M."/>
            <person name="Kompantseva E.I."/>
            <person name="Drews G."/>
        </authorList>
    </citation>
    <scope>NUCLEOTIDE SEQUENCE [LARGE SCALE GENOMIC DNA]</scope>
    <source>
        <strain evidence="2 3">KR-99</strain>
    </source>
</reference>
<dbReference type="Pfam" id="PF00857">
    <property type="entry name" value="Isochorismatase"/>
    <property type="match status" value="1"/>
</dbReference>
<keyword evidence="3" id="KW-1185">Reference proteome</keyword>
<feature type="domain" description="Isochorismatase-like" evidence="1">
    <location>
        <begin position="10"/>
        <end position="165"/>
    </location>
</feature>
<dbReference type="InterPro" id="IPR036380">
    <property type="entry name" value="Isochorismatase-like_sf"/>
</dbReference>
<dbReference type="Gene3D" id="3.40.50.850">
    <property type="entry name" value="Isochorismatase-like"/>
    <property type="match status" value="1"/>
</dbReference>
<evidence type="ECO:0000313" key="3">
    <source>
        <dbReference type="Proteomes" id="UP000589292"/>
    </source>
</evidence>
<accession>A0A7V8U8T6</accession>
<dbReference type="RefSeq" id="WP_066281291.1">
    <property type="nucleotide sequence ID" value="NZ_BAAAGB010000001.1"/>
</dbReference>
<proteinExistence type="predicted"/>
<dbReference type="Proteomes" id="UP000589292">
    <property type="component" value="Unassembled WGS sequence"/>
</dbReference>
<organism evidence="2 3">
    <name type="scientific">Sphingomonas ursincola</name>
    <dbReference type="NCBI Taxonomy" id="56361"/>
    <lineage>
        <taxon>Bacteria</taxon>
        <taxon>Pseudomonadati</taxon>
        <taxon>Pseudomonadota</taxon>
        <taxon>Alphaproteobacteria</taxon>
        <taxon>Sphingomonadales</taxon>
        <taxon>Sphingomonadaceae</taxon>
        <taxon>Sphingomonas</taxon>
    </lineage>
</organism>
<dbReference type="PANTHER" id="PTHR43559">
    <property type="entry name" value="HYDROLASE YCAC-RELATED"/>
    <property type="match status" value="1"/>
</dbReference>
<name>A0A7V8U8T6_9SPHN</name>
<dbReference type="SUPFAM" id="SSF52499">
    <property type="entry name" value="Isochorismatase-like hydrolases"/>
    <property type="match status" value="1"/>
</dbReference>
<evidence type="ECO:0000313" key="2">
    <source>
        <dbReference type="EMBL" id="MBA1375021.1"/>
    </source>
</evidence>
<dbReference type="EMBL" id="VDES01000002">
    <property type="protein sequence ID" value="MBA1375021.1"/>
    <property type="molecule type" value="Genomic_DNA"/>
</dbReference>
<dbReference type="InterPro" id="IPR053152">
    <property type="entry name" value="Hydrolase_YcaC-like"/>
</dbReference>
<dbReference type="InterPro" id="IPR000868">
    <property type="entry name" value="Isochorismatase-like_dom"/>
</dbReference>
<gene>
    <name evidence="2" type="ORF">FG486_11790</name>
</gene>
<sequence>MTHPFRPNSSALLLIDHQVGTMQLVKNLPLEQVRTMTLALARAAKILQMPVILTSSQEERIQGPLMPELAEILPDAFEARVRRAGIVNAWTDAQFVAAVEATGRKDLIMAGITTDVCLVFPSISAVEQGYRVQAVMDASGSPFELSEDMSRRRMQDAGVVLTATNTMIAELAQDWSSTEGSQLIELLFTSVLPPVSHAG</sequence>
<evidence type="ECO:0000259" key="1">
    <source>
        <dbReference type="Pfam" id="PF00857"/>
    </source>
</evidence>
<protein>
    <submittedName>
        <fullName evidence="2">Isochorismatase family protein</fullName>
    </submittedName>
</protein>
<comment type="caution">
    <text evidence="2">The sequence shown here is derived from an EMBL/GenBank/DDBJ whole genome shotgun (WGS) entry which is preliminary data.</text>
</comment>
<dbReference type="AlphaFoldDB" id="A0A7V8U8T6"/>